<reference evidence="3 4" key="1">
    <citation type="submission" date="2016-06" db="EMBL/GenBank/DDBJ databases">
        <authorList>
            <person name="Kjaerup R.B."/>
            <person name="Dalgaard T.S."/>
            <person name="Juul-Madsen H.R."/>
        </authorList>
    </citation>
    <scope>NUCLEOTIDE SEQUENCE [LARGE SCALE GENOMIC DNA]</scope>
    <source>
        <strain evidence="3 4">E1334</strain>
    </source>
</reference>
<dbReference type="EMBL" id="LZKI01000064">
    <property type="protein sequence ID" value="OBI42980.1"/>
    <property type="molecule type" value="Genomic_DNA"/>
</dbReference>
<proteinExistence type="predicted"/>
<dbReference type="Proteomes" id="UP000091846">
    <property type="component" value="Unassembled WGS sequence"/>
</dbReference>
<sequence length="318" mass="35351">MGAPGASKSPDGPSGLTPEMVSESEYMSIEFPPDAPGAPSIQFLLKITERIVNLSQETLSFKSVPVEDTIHPRPLPFEPPLQQYGVGDAKGFRHHWEKLDYVFELADPYVFPEIPLLEADREIVERYIRMCRRLAGFSVINNDKSTLSVGSDAGVWHVRVVDPPSDESFMGTSAAFRQLHNDGEPASFVKVSNALFKSIKTLPEEQQTPIRDTVKRWRAARDRLQKHTLQTLTALKAGNATLDNPVSYGNINPEELIRTFNYGDSLHFGSERSQLEDLLADPRHQAYYTYAALNSIVGLSHLYFGFAVLLDSAIGGMA</sequence>
<protein>
    <submittedName>
        <fullName evidence="3">Uncharacterized protein</fullName>
    </submittedName>
</protein>
<evidence type="ECO:0000313" key="4">
    <source>
        <dbReference type="Proteomes" id="UP000091846"/>
    </source>
</evidence>
<name>A0A1A2YY98_9MYCO</name>
<evidence type="ECO:0000256" key="1">
    <source>
        <dbReference type="SAM" id="MobiDB-lite"/>
    </source>
</evidence>
<feature type="transmembrane region" description="Helical" evidence="2">
    <location>
        <begin position="287"/>
        <end position="310"/>
    </location>
</feature>
<keyword evidence="2" id="KW-0472">Membrane</keyword>
<comment type="caution">
    <text evidence="3">The sequence shown here is derived from an EMBL/GenBank/DDBJ whole genome shotgun (WGS) entry which is preliminary data.</text>
</comment>
<keyword evidence="2" id="KW-0812">Transmembrane</keyword>
<evidence type="ECO:0000313" key="3">
    <source>
        <dbReference type="EMBL" id="OBI42980.1"/>
    </source>
</evidence>
<organism evidence="3 4">
    <name type="scientific">Mycobacterium colombiense</name>
    <dbReference type="NCBI Taxonomy" id="339268"/>
    <lineage>
        <taxon>Bacteria</taxon>
        <taxon>Bacillati</taxon>
        <taxon>Actinomycetota</taxon>
        <taxon>Actinomycetes</taxon>
        <taxon>Mycobacteriales</taxon>
        <taxon>Mycobacteriaceae</taxon>
        <taxon>Mycobacterium</taxon>
        <taxon>Mycobacterium avium complex (MAC)</taxon>
    </lineage>
</organism>
<keyword evidence="2" id="KW-1133">Transmembrane helix</keyword>
<accession>A0A1A2YY98</accession>
<gene>
    <name evidence="3" type="ORF">A5708_19255</name>
</gene>
<feature type="region of interest" description="Disordered" evidence="1">
    <location>
        <begin position="1"/>
        <end position="23"/>
    </location>
</feature>
<evidence type="ECO:0000256" key="2">
    <source>
        <dbReference type="SAM" id="Phobius"/>
    </source>
</evidence>
<dbReference type="AlphaFoldDB" id="A0A1A2YY98"/>